<dbReference type="EMBL" id="MH636358">
    <property type="protein sequence ID" value="AXU40281.1"/>
    <property type="molecule type" value="mRNA"/>
</dbReference>
<evidence type="ECO:0000313" key="3">
    <source>
        <dbReference type="EMBL" id="AXU40281.1"/>
    </source>
</evidence>
<reference evidence="2" key="1">
    <citation type="submission" date="2017-06" db="EMBL/GenBank/DDBJ databases">
        <title>Neuropeptide precursor identification based on transcriptomic and neuropeptidomic analysis of circumoral nerve ring in sea cucumber.</title>
        <authorList>
            <person name="Chen M.Y."/>
            <person name="Hou Y.Y."/>
            <person name="Elphick M.R."/>
        </authorList>
    </citation>
    <scope>NUCLEOTIDE SEQUENCE</scope>
    <source>
        <tissue evidence="2">Circumoral nerve ring</tissue>
    </source>
</reference>
<dbReference type="GeneID" id="139964639"/>
<dbReference type="RefSeq" id="XP_071822506.1">
    <property type="nucleotide sequence ID" value="XM_071966405.1"/>
</dbReference>
<sequence length="163" mass="18209">MAISRIITTLTVLFLTLLVVTVWSYPLVNPKEPQEGLYNDLIHVLKSKVDYGSSAAGGSRNRQHSVVDGFGIPLVPADASSHDMHLVRWNPQQLKEITAIQDAIQDVGKRDYGDLGFFFGKRTNSDDTGMQRQNRDYNDLGMFFGKRNGNDVTVDRDFADFAA</sequence>
<reference evidence="3" key="2">
    <citation type="submission" date="2018-07" db="EMBL/GenBank/DDBJ databases">
        <title>Neuropeptide precursors identification based on transcriptomic and neuropeptidomic analysis of circumoral nerve ring in sea cucumber.</title>
        <authorList>
            <person name="Chen M.Y."/>
            <person name="Hou Y.Y."/>
            <person name="Elphick M.R."/>
        </authorList>
    </citation>
    <scope>NUCLEOTIDE SEQUENCE</scope>
    <source>
        <tissue evidence="3">Circumoral nerve ring</tissue>
    </source>
</reference>
<evidence type="ECO:0000313" key="2">
    <source>
        <dbReference type="EMBL" id="AWM30286.1"/>
    </source>
</evidence>
<protein>
    <submittedName>
        <fullName evidence="3">Cholecystokinin-type 2</fullName>
    </submittedName>
    <submittedName>
        <fullName evidence="2">DLGMFFFamide</fullName>
    </submittedName>
</protein>
<feature type="chain" id="PRO_5036052789" evidence="1">
    <location>
        <begin position="25"/>
        <end position="163"/>
    </location>
</feature>
<feature type="signal peptide" evidence="1">
    <location>
        <begin position="1"/>
        <end position="24"/>
    </location>
</feature>
<keyword evidence="1" id="KW-0732">Signal</keyword>
<accession>A0A2U8RM53</accession>
<organism evidence="2">
    <name type="scientific">Stichopus japonicus</name>
    <name type="common">Sea cucumber</name>
    <dbReference type="NCBI Taxonomy" id="307972"/>
    <lineage>
        <taxon>Eukaryota</taxon>
        <taxon>Metazoa</taxon>
        <taxon>Echinodermata</taxon>
        <taxon>Eleutherozoa</taxon>
        <taxon>Echinozoa</taxon>
        <taxon>Holothuroidea</taxon>
        <taxon>Aspidochirotacea</taxon>
        <taxon>Aspidochirotida</taxon>
        <taxon>Stichopodidae</taxon>
        <taxon>Apostichopus</taxon>
    </lineage>
</organism>
<dbReference type="EMBL" id="MF422090">
    <property type="protein sequence ID" value="AWM30286.1"/>
    <property type="molecule type" value="mRNA"/>
</dbReference>
<evidence type="ECO:0000256" key="1">
    <source>
        <dbReference type="SAM" id="SignalP"/>
    </source>
</evidence>
<dbReference type="AlphaFoldDB" id="A0A2U8RM53"/>
<name>A0A2U8RM53_STIJA</name>
<proteinExistence type="evidence at transcript level"/>